<dbReference type="EMBL" id="LXHE01000002">
    <property type="protein sequence ID" value="OAV01799.1"/>
    <property type="molecule type" value="Genomic_DNA"/>
</dbReference>
<dbReference type="Proteomes" id="UP000078446">
    <property type="component" value="Unassembled WGS sequence"/>
</dbReference>
<evidence type="ECO:0000313" key="2">
    <source>
        <dbReference type="EMBL" id="OAV01799.1"/>
    </source>
</evidence>
<gene>
    <name evidence="2" type="ORF">AO382_0165</name>
</gene>
<keyword evidence="1" id="KW-1133">Transmembrane helix</keyword>
<dbReference type="Pfam" id="PF05751">
    <property type="entry name" value="FixH"/>
    <property type="match status" value="1"/>
</dbReference>
<evidence type="ECO:0008006" key="4">
    <source>
        <dbReference type="Google" id="ProtNLM"/>
    </source>
</evidence>
<keyword evidence="1" id="KW-0472">Membrane</keyword>
<proteinExistence type="predicted"/>
<accession>A0A7Z0UZW9</accession>
<protein>
    <recommendedName>
        <fullName evidence="4">FixH family protein</fullName>
    </recommendedName>
</protein>
<organism evidence="2 3">
    <name type="scientific">Moraxella catarrhalis</name>
    <name type="common">Branhamella catarrhalis</name>
    <dbReference type="NCBI Taxonomy" id="480"/>
    <lineage>
        <taxon>Bacteria</taxon>
        <taxon>Pseudomonadati</taxon>
        <taxon>Pseudomonadota</taxon>
        <taxon>Gammaproteobacteria</taxon>
        <taxon>Moraxellales</taxon>
        <taxon>Moraxellaceae</taxon>
        <taxon>Moraxella</taxon>
    </lineage>
</organism>
<feature type="transmembrane region" description="Helical" evidence="1">
    <location>
        <begin position="27"/>
        <end position="50"/>
    </location>
</feature>
<sequence length="219" mass="25555">MAIQSLANIMKLTPKPNKQANIWYKNYMVLIFVIGLPVLVVVICLFFIFYSIKIQDSTVRDDWYMDGKTLYQDSSRDQLAHDLGVFGVMRLSWHANITDIRFELNYPTQNLSAQNFHNDTPLTYPDELSVHISHATDDTKDRDFTIIHQKDNVYVGKVQLDDTPAKYYLQISSPKPQNWRLIQHENLPKSNIIFLPLSSFDEERRILPDQRNKRPSAKP</sequence>
<comment type="caution">
    <text evidence="2">The sequence shown here is derived from an EMBL/GenBank/DDBJ whole genome shotgun (WGS) entry which is preliminary data.</text>
</comment>
<dbReference type="InterPro" id="IPR008620">
    <property type="entry name" value="FixH"/>
</dbReference>
<evidence type="ECO:0000313" key="3">
    <source>
        <dbReference type="Proteomes" id="UP000078446"/>
    </source>
</evidence>
<name>A0A7Z0UZW9_MORCA</name>
<dbReference type="AlphaFoldDB" id="A0A7Z0UZW9"/>
<evidence type="ECO:0000256" key="1">
    <source>
        <dbReference type="SAM" id="Phobius"/>
    </source>
</evidence>
<reference evidence="2 3" key="1">
    <citation type="journal article" date="2016" name="Genome Biol. Evol.">
        <title>Comparative Genomic Analyses of the Moraxella catarrhalis Serosensitive and Seroresistant Lineages Demonstrate Their Independent Evolution.</title>
        <authorList>
            <person name="Earl J.P."/>
            <person name="de Vries S.P."/>
            <person name="Ahmed A."/>
            <person name="Powell E."/>
            <person name="Schultz M.P."/>
            <person name="Hermans P.W."/>
            <person name="Hill D.J."/>
            <person name="Zhou Z."/>
            <person name="Constantinidou C.I."/>
            <person name="Hu F.Z."/>
            <person name="Bootsma H.J."/>
            <person name="Ehrlich G.D."/>
        </authorList>
    </citation>
    <scope>NUCLEOTIDE SEQUENCE [LARGE SCALE GENOMIC DNA]</scope>
    <source>
        <strain evidence="2 3">Z7574</strain>
    </source>
</reference>
<keyword evidence="1" id="KW-0812">Transmembrane</keyword>